<dbReference type="EMBL" id="JBICCN010000222">
    <property type="protein sequence ID" value="KAL3085716.1"/>
    <property type="molecule type" value="Genomic_DNA"/>
</dbReference>
<feature type="region of interest" description="Disordered" evidence="1">
    <location>
        <begin position="743"/>
        <end position="768"/>
    </location>
</feature>
<comment type="caution">
    <text evidence="3">The sequence shown here is derived from an EMBL/GenBank/DDBJ whole genome shotgun (WGS) entry which is preliminary data.</text>
</comment>
<feature type="domain" description="RGS" evidence="2">
    <location>
        <begin position="1139"/>
        <end position="1258"/>
    </location>
</feature>
<dbReference type="Gene3D" id="1.10.167.10">
    <property type="entry name" value="Regulator of G-protein Signalling 4, domain 2"/>
    <property type="match status" value="1"/>
</dbReference>
<dbReference type="PRINTS" id="PR01301">
    <property type="entry name" value="RGSPROTEIN"/>
</dbReference>
<feature type="compositionally biased region" description="Polar residues" evidence="1">
    <location>
        <begin position="1378"/>
        <end position="1387"/>
    </location>
</feature>
<dbReference type="PANTHER" id="PTHR10845:SF259">
    <property type="entry name" value="RGS DOMAIN-CONTAINING PROTEIN-RELATED"/>
    <property type="match status" value="1"/>
</dbReference>
<feature type="compositionally biased region" description="Low complexity" evidence="1">
    <location>
        <begin position="796"/>
        <end position="809"/>
    </location>
</feature>
<dbReference type="InterPro" id="IPR016137">
    <property type="entry name" value="RGS"/>
</dbReference>
<feature type="region of interest" description="Disordered" evidence="1">
    <location>
        <begin position="686"/>
        <end position="710"/>
    </location>
</feature>
<feature type="compositionally biased region" description="Gly residues" evidence="1">
    <location>
        <begin position="881"/>
        <end position="891"/>
    </location>
</feature>
<feature type="compositionally biased region" description="Basic and acidic residues" evidence="1">
    <location>
        <begin position="17"/>
        <end position="26"/>
    </location>
</feature>
<gene>
    <name evidence="3" type="ORF">niasHS_009657</name>
</gene>
<dbReference type="SUPFAM" id="SSF48097">
    <property type="entry name" value="Regulator of G-protein signaling, RGS"/>
    <property type="match status" value="1"/>
</dbReference>
<dbReference type="PROSITE" id="PS50132">
    <property type="entry name" value="RGS"/>
    <property type="match status" value="1"/>
</dbReference>
<feature type="compositionally biased region" description="Pro residues" evidence="1">
    <location>
        <begin position="46"/>
        <end position="56"/>
    </location>
</feature>
<feature type="compositionally biased region" description="Low complexity" evidence="1">
    <location>
        <begin position="987"/>
        <end position="1002"/>
    </location>
</feature>
<feature type="region of interest" description="Disordered" evidence="1">
    <location>
        <begin position="1303"/>
        <end position="1387"/>
    </location>
</feature>
<feature type="compositionally biased region" description="Polar residues" evidence="1">
    <location>
        <begin position="864"/>
        <end position="875"/>
    </location>
</feature>
<evidence type="ECO:0000259" key="2">
    <source>
        <dbReference type="PROSITE" id="PS50132"/>
    </source>
</evidence>
<dbReference type="Proteomes" id="UP001620645">
    <property type="component" value="Unassembled WGS sequence"/>
</dbReference>
<protein>
    <recommendedName>
        <fullName evidence="2">RGS domain-containing protein</fullName>
    </recommendedName>
</protein>
<dbReference type="InterPro" id="IPR036305">
    <property type="entry name" value="RGS_sf"/>
</dbReference>
<feature type="compositionally biased region" description="Basic residues" evidence="1">
    <location>
        <begin position="226"/>
        <end position="241"/>
    </location>
</feature>
<feature type="compositionally biased region" description="Low complexity" evidence="1">
    <location>
        <begin position="892"/>
        <end position="908"/>
    </location>
</feature>
<feature type="region of interest" description="Disordered" evidence="1">
    <location>
        <begin position="1"/>
        <end position="62"/>
    </location>
</feature>
<feature type="compositionally biased region" description="Low complexity" evidence="1">
    <location>
        <begin position="817"/>
        <end position="839"/>
    </location>
</feature>
<reference evidence="3 4" key="1">
    <citation type="submission" date="2024-10" db="EMBL/GenBank/DDBJ databases">
        <authorList>
            <person name="Kim D."/>
        </authorList>
    </citation>
    <scope>NUCLEOTIDE SEQUENCE [LARGE SCALE GENOMIC DNA]</scope>
    <source>
        <strain evidence="3">Taebaek</strain>
    </source>
</reference>
<evidence type="ECO:0000313" key="3">
    <source>
        <dbReference type="EMBL" id="KAL3085716.1"/>
    </source>
</evidence>
<feature type="compositionally biased region" description="Low complexity" evidence="1">
    <location>
        <begin position="36"/>
        <end position="45"/>
    </location>
</feature>
<organism evidence="3 4">
    <name type="scientific">Heterodera schachtii</name>
    <name type="common">Sugarbeet cyst nematode worm</name>
    <name type="synonym">Tylenchus schachtii</name>
    <dbReference type="NCBI Taxonomy" id="97005"/>
    <lineage>
        <taxon>Eukaryota</taxon>
        <taxon>Metazoa</taxon>
        <taxon>Ecdysozoa</taxon>
        <taxon>Nematoda</taxon>
        <taxon>Chromadorea</taxon>
        <taxon>Rhabditida</taxon>
        <taxon>Tylenchina</taxon>
        <taxon>Tylenchomorpha</taxon>
        <taxon>Tylenchoidea</taxon>
        <taxon>Heteroderidae</taxon>
        <taxon>Heteroderinae</taxon>
        <taxon>Heterodera</taxon>
    </lineage>
</organism>
<dbReference type="PANTHER" id="PTHR10845">
    <property type="entry name" value="REGULATOR OF G PROTEIN SIGNALING"/>
    <property type="match status" value="1"/>
</dbReference>
<proteinExistence type="predicted"/>
<dbReference type="SMART" id="SM00315">
    <property type="entry name" value="RGS"/>
    <property type="match status" value="1"/>
</dbReference>
<feature type="region of interest" description="Disordered" evidence="1">
    <location>
        <begin position="226"/>
        <end position="318"/>
    </location>
</feature>
<dbReference type="InterPro" id="IPR044926">
    <property type="entry name" value="RGS_subdomain_2"/>
</dbReference>
<dbReference type="FunFam" id="1.10.167.10:FF:000001">
    <property type="entry name" value="Putative regulator of g-protein signaling 12"/>
    <property type="match status" value="1"/>
</dbReference>
<feature type="compositionally biased region" description="Basic residues" evidence="1">
    <location>
        <begin position="276"/>
        <end position="289"/>
    </location>
</feature>
<sequence>MLDPYKQQPNFFLPHPNHYDHPDQHRQRNHRQHRSAAVAGRRAVGPPMPPPPPQRVPSPNCCSSSAATSSVVSEPISLDLATEQYFVKEKENWAAGRFSRRVPPRPLRRTAGAEQHGLVIPLDRFRTKNFSRRPTNDEFDSSDDEYYDEGDFGRRRRERFDWHARRYSTSDLTTSDSELGRLGTGKPYRLGIKCPSVSTINPDDSSLSFEDLEQQMIYQQPIKLGGARRYHRHQPNQKQRRGVISTGTNFYDFDDDDGTENCGAKSDAELTDRAPPSHRYRSGSHRMLQRRMNAAADDGGSPPPSRGTQSAPRTPQRHAVPPALEMIEEISPILPRPVDVRDDLDIPPLPRPLKLSKEWRPLQTSTLTNFHATLPKTNPHHSSPTKLPPIAPLEPPRSLFDPQYTAMCFGTTSDEFKPIRSEQFNLPSVMAKAKGIRGILFLQLCVSGDSVLKVQIRNGAYFLKSLPISSFVKVEIRRSISNRRRDKYAYQHEKRQRFCSRVTYPVSQNNQPEFYEEFMFRVTRTHLEHGDKLGISVFVQHSGEEKTPELLGGMSFSLVKMMKMAQLHTTSSQQCFFHYDDHQSHLPMGDVTVKLYEGGFFLLPDKKALTSKFAQDKISIRKYYDDIGGSTTMSTTASSSMGSPFRMMNEPEWTTAVARFGIGGAGGAGGVMPTAMGAPNLRNGCGPPPLPRRLFSPSRKASATYHHQHHHNPMMALAPPASAQLPATAVPAAASCAIGGESSAADTSHYTTSNSSSSGAQSAVDCKRTRGGCGGTVATATTVGCPTVIDRLAPPNGASSAGAAAAQQPPAVPPPSVNTTDSTTSDFTSSGFTSSSPTNCGTVQMLIGHQHHQQLPTMAPGPIETSSSLANSFSSGCAEVGAGGADAGGGSSSSDESSSSSSSSASSSPVVVELATNDVGPVTAASADGQQQQQQFRKASLQHHYSPMRVHRGGGNGGNRSSPQKVGPTSPLKQQQASSAELVDPYNNNNNALQQPQQSSSPTTKRRGGGGRLRSALAATTDNTMVRRVASFTFSPPLRAGSLQHNQLQHQLQQQQFLSALDKHCNSSSNNSAAGALRLDKRNSVATGGGAGGTDKLQRRMALGPLSKTLHFLRTKLDFSMSASVLCPSREDCRLWQESFDALLAHKYGCLLFREFLQSEFSEENLEFWLECEQFKRMKPAKKSTGQKANQIYDTFIRELAPKEVNLDSQTRLATQAALSVVPLRADMFMLAQQKIGQLMAKDSYPRFLKSEQYLELLNNNNNNNGNNNENDGGEQLQQPKGLLRVASAREGCAVTTKSLSSLSGASCSRSPSLSPRSGGAGAGRWHTRRNTCAPTTTPMPMLAGTHTKKGATGAGNNGTITSNILSASSGAGGPTPLTLQIPSIAE</sequence>
<feature type="compositionally biased region" description="Low complexity" evidence="1">
    <location>
        <begin position="747"/>
        <end position="762"/>
    </location>
</feature>
<evidence type="ECO:0000313" key="4">
    <source>
        <dbReference type="Proteomes" id="UP001620645"/>
    </source>
</evidence>
<accession>A0ABD2J2B8</accession>
<keyword evidence="4" id="KW-1185">Reference proteome</keyword>
<feature type="region of interest" description="Disordered" evidence="1">
    <location>
        <begin position="796"/>
        <end position="911"/>
    </location>
</feature>
<dbReference type="Pfam" id="PF00615">
    <property type="entry name" value="RGS"/>
    <property type="match status" value="1"/>
</dbReference>
<feature type="compositionally biased region" description="Low complexity" evidence="1">
    <location>
        <begin position="1303"/>
        <end position="1318"/>
    </location>
</feature>
<feature type="region of interest" description="Disordered" evidence="1">
    <location>
        <begin position="947"/>
        <end position="1022"/>
    </location>
</feature>
<evidence type="ECO:0000256" key="1">
    <source>
        <dbReference type="SAM" id="MobiDB-lite"/>
    </source>
</evidence>
<name>A0ABD2J2B8_HETSC</name>